<dbReference type="GO" id="GO:0006518">
    <property type="term" value="P:peptide metabolic process"/>
    <property type="evidence" value="ECO:0007669"/>
    <property type="project" value="TreeGrafter"/>
</dbReference>
<evidence type="ECO:0000256" key="3">
    <source>
        <dbReference type="ARBA" id="ARBA00022723"/>
    </source>
</evidence>
<dbReference type="InterPro" id="IPR024080">
    <property type="entry name" value="Neurolysin/TOP_N"/>
</dbReference>
<dbReference type="InterPro" id="IPR024077">
    <property type="entry name" value="Neurolysin/TOP_dom2"/>
</dbReference>
<dbReference type="InterPro" id="IPR045090">
    <property type="entry name" value="Pept_M3A_M3B"/>
</dbReference>
<keyword evidence="6 7" id="KW-0482">Metalloprotease</keyword>
<dbReference type="Gene3D" id="1.20.1050.40">
    <property type="entry name" value="Endopeptidase. Chain P, domain 1"/>
    <property type="match status" value="1"/>
</dbReference>
<keyword evidence="5 7" id="KW-0862">Zinc</keyword>
<evidence type="ECO:0000313" key="10">
    <source>
        <dbReference type="EMBL" id="HEC07004.1"/>
    </source>
</evidence>
<accession>A0A831RXR4</accession>
<dbReference type="GO" id="GO:0004222">
    <property type="term" value="F:metalloendopeptidase activity"/>
    <property type="evidence" value="ECO:0007669"/>
    <property type="project" value="InterPro"/>
</dbReference>
<evidence type="ECO:0000256" key="5">
    <source>
        <dbReference type="ARBA" id="ARBA00022833"/>
    </source>
</evidence>
<dbReference type="CDD" id="cd06455">
    <property type="entry name" value="M3A_TOP"/>
    <property type="match status" value="1"/>
</dbReference>
<sequence length="705" mass="80225">MRQTLRARSFIMAGSLSLLCITGLADTTVRQLDDYHQAADKANVVFGLPLWEKTPAQIQATMETAMSVGNRRLDAIVALKPEQRTFDNTIKALDYANFPVSAAANRMSVIQETSTSKEMRDIATQAIQRLETWFVDTSFRRDVYEAVKAVADTHPSVSGEDAMYLKTVLRDYRRNGMDLPKEQRDRLQMLKNRLNELGLKFQRNISAAKPLVEFTREELEGVDEDFLNNKEVLGKDGKYRVNANVTWQVLEVLRNAKHEDTRKRLSIARASRVLKENTPLFVDILKTRAEIAQLLGYDNWADYRIEIKMAKNGKTAWDFLQRLNKGLAPKFKEELDTFARLKAKETGKADARINYWDVGYYKHQLTKTRYQVDKDKLKVYFELENTLNGMFSIFEELFGIRIEPVEAPYKWIDDLRLYAVSDASSGAPMGLIYMDMFPRDGKYNHFAQFDVTPAKRLPNGKYQRPVAALICNFPPPSNGKPSLLTYDNVETLFHEFGHALHNVLTQANYMEFSGTSVPRDFVEAPSQMLENWVRNKKVLDRFAVDYRDGKSKIPTDVLNKLEEVRLATIGTHYRGQLAYGLLDLTIHMTTDPKVFENVVDVTNKVVSDVYLPVPPGSGLIASFGHLGGGYDAGYYGYAWADAISADMASVFKKAPGGLMDKPTGMRLRKEIYATGGSREIENSIRAFLQRKRSLEPFFEFIGLKK</sequence>
<keyword evidence="2 7" id="KW-0645">Protease</keyword>
<name>A0A831RXR4_9GAMM</name>
<dbReference type="PANTHER" id="PTHR11804">
    <property type="entry name" value="PROTEASE M3 THIMET OLIGOPEPTIDASE-RELATED"/>
    <property type="match status" value="1"/>
</dbReference>
<evidence type="ECO:0000256" key="4">
    <source>
        <dbReference type="ARBA" id="ARBA00022801"/>
    </source>
</evidence>
<evidence type="ECO:0000256" key="7">
    <source>
        <dbReference type="RuleBase" id="RU003435"/>
    </source>
</evidence>
<dbReference type="GO" id="GO:0046872">
    <property type="term" value="F:metal ion binding"/>
    <property type="evidence" value="ECO:0007669"/>
    <property type="project" value="UniProtKB-UniRule"/>
</dbReference>
<evidence type="ECO:0000256" key="1">
    <source>
        <dbReference type="ARBA" id="ARBA00006040"/>
    </source>
</evidence>
<dbReference type="SUPFAM" id="SSF55486">
    <property type="entry name" value="Metalloproteases ('zincins'), catalytic domain"/>
    <property type="match status" value="1"/>
</dbReference>
<protein>
    <recommendedName>
        <fullName evidence="9">Peptidase M3A/M3B catalytic domain-containing protein</fullName>
    </recommendedName>
</protein>
<comment type="caution">
    <text evidence="10">The sequence shown here is derived from an EMBL/GenBank/DDBJ whole genome shotgun (WGS) entry which is preliminary data.</text>
</comment>
<dbReference type="GO" id="GO:0006508">
    <property type="term" value="P:proteolysis"/>
    <property type="evidence" value="ECO:0007669"/>
    <property type="project" value="UniProtKB-KW"/>
</dbReference>
<feature type="chain" id="PRO_5032936662" description="Peptidase M3A/M3B catalytic domain-containing protein" evidence="8">
    <location>
        <begin position="26"/>
        <end position="705"/>
    </location>
</feature>
<proteinExistence type="inferred from homology"/>
<dbReference type="InterPro" id="IPR001567">
    <property type="entry name" value="Pept_M3A_M3B_dom"/>
</dbReference>
<dbReference type="PANTHER" id="PTHR11804:SF84">
    <property type="entry name" value="SACCHAROLYSIN"/>
    <property type="match status" value="1"/>
</dbReference>
<feature type="domain" description="Peptidase M3A/M3B catalytic" evidence="9">
    <location>
        <begin position="253"/>
        <end position="699"/>
    </location>
</feature>
<evidence type="ECO:0000256" key="2">
    <source>
        <dbReference type="ARBA" id="ARBA00022670"/>
    </source>
</evidence>
<keyword evidence="8" id="KW-0732">Signal</keyword>
<comment type="cofactor">
    <cofactor evidence="7">
        <name>Zn(2+)</name>
        <dbReference type="ChEBI" id="CHEBI:29105"/>
    </cofactor>
    <text evidence="7">Binds 1 zinc ion.</text>
</comment>
<organism evidence="10">
    <name type="scientific">Thiolapillus brandeum</name>
    <dbReference type="NCBI Taxonomy" id="1076588"/>
    <lineage>
        <taxon>Bacteria</taxon>
        <taxon>Pseudomonadati</taxon>
        <taxon>Pseudomonadota</taxon>
        <taxon>Gammaproteobacteria</taxon>
        <taxon>Chromatiales</taxon>
        <taxon>Sedimenticolaceae</taxon>
        <taxon>Thiolapillus</taxon>
    </lineage>
</organism>
<dbReference type="Proteomes" id="UP000886339">
    <property type="component" value="Unassembled WGS sequence"/>
</dbReference>
<reference evidence="10" key="1">
    <citation type="journal article" date="2020" name="mSystems">
        <title>Genome- and Community-Level Interaction Insights into Carbon Utilization and Element Cycling Functions of Hydrothermarchaeota in Hydrothermal Sediment.</title>
        <authorList>
            <person name="Zhou Z."/>
            <person name="Liu Y."/>
            <person name="Xu W."/>
            <person name="Pan J."/>
            <person name="Luo Z.H."/>
            <person name="Li M."/>
        </authorList>
    </citation>
    <scope>NUCLEOTIDE SEQUENCE [LARGE SCALE GENOMIC DNA]</scope>
    <source>
        <strain evidence="10">HyVt-458</strain>
    </source>
</reference>
<comment type="similarity">
    <text evidence="1 7">Belongs to the peptidase M3 family.</text>
</comment>
<dbReference type="Gene3D" id="1.10.1370.10">
    <property type="entry name" value="Neurolysin, domain 3"/>
    <property type="match status" value="1"/>
</dbReference>
<evidence type="ECO:0000259" key="9">
    <source>
        <dbReference type="Pfam" id="PF01432"/>
    </source>
</evidence>
<dbReference type="EMBL" id="DRLF01000319">
    <property type="protein sequence ID" value="HEC07004.1"/>
    <property type="molecule type" value="Genomic_DNA"/>
</dbReference>
<evidence type="ECO:0000256" key="6">
    <source>
        <dbReference type="ARBA" id="ARBA00023049"/>
    </source>
</evidence>
<dbReference type="Pfam" id="PF01432">
    <property type="entry name" value="Peptidase_M3"/>
    <property type="match status" value="1"/>
</dbReference>
<keyword evidence="3 7" id="KW-0479">Metal-binding</keyword>
<gene>
    <name evidence="10" type="ORF">ENJ12_09140</name>
</gene>
<feature type="signal peptide" evidence="8">
    <location>
        <begin position="1"/>
        <end position="25"/>
    </location>
</feature>
<dbReference type="AlphaFoldDB" id="A0A831RXR4"/>
<dbReference type="InterPro" id="IPR024079">
    <property type="entry name" value="MetalloPept_cat_dom_sf"/>
</dbReference>
<keyword evidence="4 7" id="KW-0378">Hydrolase</keyword>
<dbReference type="Gene3D" id="3.40.390.10">
    <property type="entry name" value="Collagenase (Catalytic Domain)"/>
    <property type="match status" value="1"/>
</dbReference>
<dbReference type="FunFam" id="3.40.390.10:FF:000074">
    <property type="entry name" value="Metalloprotease"/>
    <property type="match status" value="1"/>
</dbReference>
<evidence type="ECO:0000256" key="8">
    <source>
        <dbReference type="SAM" id="SignalP"/>
    </source>
</evidence>